<dbReference type="Proteomes" id="UP001630127">
    <property type="component" value="Unassembled WGS sequence"/>
</dbReference>
<evidence type="ECO:0000313" key="2">
    <source>
        <dbReference type="Proteomes" id="UP001630127"/>
    </source>
</evidence>
<protein>
    <recommendedName>
        <fullName evidence="3">Transposase</fullName>
    </recommendedName>
</protein>
<feature type="non-terminal residue" evidence="1">
    <location>
        <position position="97"/>
    </location>
</feature>
<reference evidence="1 2" key="1">
    <citation type="submission" date="2024-11" db="EMBL/GenBank/DDBJ databases">
        <title>A near-complete genome assembly of Cinchona calisaya.</title>
        <authorList>
            <person name="Lian D.C."/>
            <person name="Zhao X.W."/>
            <person name="Wei L."/>
        </authorList>
    </citation>
    <scope>NUCLEOTIDE SEQUENCE [LARGE SCALE GENOMIC DNA]</scope>
    <source>
        <tissue evidence="1">Nenye</tissue>
    </source>
</reference>
<accession>A0ABD2YW00</accession>
<sequence>MKNHNGIRKKQLDQHVLNQTEVQDEAETSLTTQQNVKNILACITEPFKSFQHFVEQRENLPSTRKSTKTVPYKCPSCHGLVFQVSIITSSGKISFSQ</sequence>
<evidence type="ECO:0000313" key="1">
    <source>
        <dbReference type="EMBL" id="KAL3510002.1"/>
    </source>
</evidence>
<comment type="caution">
    <text evidence="1">The sequence shown here is derived from an EMBL/GenBank/DDBJ whole genome shotgun (WGS) entry which is preliminary data.</text>
</comment>
<dbReference type="AlphaFoldDB" id="A0ABD2YW00"/>
<dbReference type="EMBL" id="JBJUIK010000012">
    <property type="protein sequence ID" value="KAL3510002.1"/>
    <property type="molecule type" value="Genomic_DNA"/>
</dbReference>
<proteinExistence type="predicted"/>
<organism evidence="1 2">
    <name type="scientific">Cinchona calisaya</name>
    <dbReference type="NCBI Taxonomy" id="153742"/>
    <lineage>
        <taxon>Eukaryota</taxon>
        <taxon>Viridiplantae</taxon>
        <taxon>Streptophyta</taxon>
        <taxon>Embryophyta</taxon>
        <taxon>Tracheophyta</taxon>
        <taxon>Spermatophyta</taxon>
        <taxon>Magnoliopsida</taxon>
        <taxon>eudicotyledons</taxon>
        <taxon>Gunneridae</taxon>
        <taxon>Pentapetalae</taxon>
        <taxon>asterids</taxon>
        <taxon>lamiids</taxon>
        <taxon>Gentianales</taxon>
        <taxon>Rubiaceae</taxon>
        <taxon>Cinchonoideae</taxon>
        <taxon>Cinchoneae</taxon>
        <taxon>Cinchona</taxon>
    </lineage>
</organism>
<name>A0ABD2YW00_9GENT</name>
<gene>
    <name evidence="1" type="ORF">ACH5RR_029403</name>
</gene>
<evidence type="ECO:0008006" key="3">
    <source>
        <dbReference type="Google" id="ProtNLM"/>
    </source>
</evidence>
<keyword evidence="2" id="KW-1185">Reference proteome</keyword>